<evidence type="ECO:0000313" key="4">
    <source>
        <dbReference type="Proteomes" id="UP000728032"/>
    </source>
</evidence>
<evidence type="ECO:0000259" key="2">
    <source>
        <dbReference type="Pfam" id="PF05649"/>
    </source>
</evidence>
<reference evidence="3" key="1">
    <citation type="submission" date="2020-11" db="EMBL/GenBank/DDBJ databases">
        <authorList>
            <person name="Tran Van P."/>
        </authorList>
    </citation>
    <scope>NUCLEOTIDE SEQUENCE</scope>
</reference>
<dbReference type="PROSITE" id="PS51885">
    <property type="entry name" value="NEPRILYSIN"/>
    <property type="match status" value="1"/>
</dbReference>
<dbReference type="GO" id="GO:0005886">
    <property type="term" value="C:plasma membrane"/>
    <property type="evidence" value="ECO:0007669"/>
    <property type="project" value="TreeGrafter"/>
</dbReference>
<gene>
    <name evidence="3" type="ORF">ONB1V03_LOCUS17801</name>
</gene>
<dbReference type="GO" id="GO:0004222">
    <property type="term" value="F:metalloendopeptidase activity"/>
    <property type="evidence" value="ECO:0007669"/>
    <property type="project" value="InterPro"/>
</dbReference>
<feature type="domain" description="Peptidase M13 N-terminal" evidence="2">
    <location>
        <begin position="7"/>
        <end position="77"/>
    </location>
</feature>
<dbReference type="InterPro" id="IPR008753">
    <property type="entry name" value="Peptidase_M13_N"/>
</dbReference>
<protein>
    <recommendedName>
        <fullName evidence="2">Peptidase M13 N-terminal domain-containing protein</fullName>
    </recommendedName>
</protein>
<sequence>MNESVDPCDDFYEFACGGWMARHTIPDYNGKSDSFINGDDEMNTILTNILSQKMSNENHSNAVNYAYDLYKACTDEVDVDSNDTSVNRIQFYLPHFGLGRNQLLNTNDYPDIVNAYKQYILQSALLLGAKNDSQSKQDIKDLIEFESKLANLMAKTPDRIIANYFGWHLVSNLMPYTNRQLKNFEFEFQSITDGTQQQRSLSGMKDKM</sequence>
<dbReference type="EMBL" id="OC937733">
    <property type="protein sequence ID" value="CAD7661240.1"/>
    <property type="molecule type" value="Genomic_DNA"/>
</dbReference>
<evidence type="ECO:0000256" key="1">
    <source>
        <dbReference type="ARBA" id="ARBA00007357"/>
    </source>
</evidence>
<dbReference type="InterPro" id="IPR042089">
    <property type="entry name" value="Peptidase_M13_dom_2"/>
</dbReference>
<dbReference type="OrthoDB" id="6514819at2759"/>
<organism evidence="3">
    <name type="scientific">Oppiella nova</name>
    <dbReference type="NCBI Taxonomy" id="334625"/>
    <lineage>
        <taxon>Eukaryota</taxon>
        <taxon>Metazoa</taxon>
        <taxon>Ecdysozoa</taxon>
        <taxon>Arthropoda</taxon>
        <taxon>Chelicerata</taxon>
        <taxon>Arachnida</taxon>
        <taxon>Acari</taxon>
        <taxon>Acariformes</taxon>
        <taxon>Sarcoptiformes</taxon>
        <taxon>Oribatida</taxon>
        <taxon>Brachypylina</taxon>
        <taxon>Oppioidea</taxon>
        <taxon>Oppiidae</taxon>
        <taxon>Oppiella</taxon>
    </lineage>
</organism>
<keyword evidence="4" id="KW-1185">Reference proteome</keyword>
<evidence type="ECO:0000313" key="3">
    <source>
        <dbReference type="EMBL" id="CAD7661240.1"/>
    </source>
</evidence>
<accession>A0A7R9MJ75</accession>
<dbReference type="Gene3D" id="1.10.1380.10">
    <property type="entry name" value="Neutral endopeptidase , domain2"/>
    <property type="match status" value="2"/>
</dbReference>
<proteinExistence type="inferred from homology"/>
<name>A0A7R9MJ75_9ACAR</name>
<dbReference type="AlphaFoldDB" id="A0A7R9MJ75"/>
<dbReference type="PANTHER" id="PTHR11733">
    <property type="entry name" value="ZINC METALLOPROTEASE FAMILY M13 NEPRILYSIN-RELATED"/>
    <property type="match status" value="1"/>
</dbReference>
<dbReference type="PANTHER" id="PTHR11733:SF167">
    <property type="entry name" value="FI17812P1-RELATED"/>
    <property type="match status" value="1"/>
</dbReference>
<comment type="similarity">
    <text evidence="1">Belongs to the peptidase M13 family.</text>
</comment>
<dbReference type="Proteomes" id="UP000728032">
    <property type="component" value="Unassembled WGS sequence"/>
</dbReference>
<dbReference type="GO" id="GO:0016485">
    <property type="term" value="P:protein processing"/>
    <property type="evidence" value="ECO:0007669"/>
    <property type="project" value="TreeGrafter"/>
</dbReference>
<dbReference type="SUPFAM" id="SSF55486">
    <property type="entry name" value="Metalloproteases ('zincins'), catalytic domain"/>
    <property type="match status" value="1"/>
</dbReference>
<dbReference type="EMBL" id="CAJPVJ010022908">
    <property type="protein sequence ID" value="CAG2178376.1"/>
    <property type="molecule type" value="Genomic_DNA"/>
</dbReference>
<dbReference type="Pfam" id="PF05649">
    <property type="entry name" value="Peptidase_M13_N"/>
    <property type="match status" value="1"/>
</dbReference>
<dbReference type="InterPro" id="IPR000718">
    <property type="entry name" value="Peptidase_M13"/>
</dbReference>